<dbReference type="RefSeq" id="WP_020820917.1">
    <property type="nucleotide sequence ID" value="NZ_JANF02000048.1"/>
</dbReference>
<proteinExistence type="predicted"/>
<comment type="caution">
    <text evidence="1">The sequence shown here is derived from an EMBL/GenBank/DDBJ whole genome shotgun (WGS) entry which is preliminary data.</text>
</comment>
<dbReference type="EMBL" id="JANF02000048">
    <property type="protein sequence ID" value="KER36679.1"/>
    <property type="molecule type" value="Genomic_DNA"/>
</dbReference>
<accession>A0A8E0WSZ2</accession>
<dbReference type="AlphaFoldDB" id="A0A8E0WSZ2"/>
<dbReference type="Proteomes" id="UP000028135">
    <property type="component" value="Unassembled WGS sequence"/>
</dbReference>
<reference evidence="1 2" key="1">
    <citation type="submission" date="2014-05" db="EMBL/GenBank/DDBJ databases">
        <title>Genome Announcement of Sphingobium lucknowense F2.</title>
        <authorList>
            <person name="Lal R."/>
            <person name="Negi V."/>
            <person name="Lata P."/>
            <person name="Sangwan N."/>
            <person name="Gupta S.K."/>
            <person name="Rao D.L.N."/>
            <person name="Das S."/>
        </authorList>
    </citation>
    <scope>NUCLEOTIDE SEQUENCE [LARGE SCALE GENOMIC DNA]</scope>
    <source>
        <strain evidence="1 2">F2</strain>
    </source>
</reference>
<organism evidence="1 2">
    <name type="scientific">Sphingobium indicum F2</name>
    <dbReference type="NCBI Taxonomy" id="1450518"/>
    <lineage>
        <taxon>Bacteria</taxon>
        <taxon>Pseudomonadati</taxon>
        <taxon>Pseudomonadota</taxon>
        <taxon>Alphaproteobacteria</taxon>
        <taxon>Sphingomonadales</taxon>
        <taxon>Sphingomonadaceae</taxon>
        <taxon>Sphingobium</taxon>
    </lineage>
</organism>
<name>A0A8E0WSZ2_9SPHN</name>
<evidence type="ECO:0000313" key="1">
    <source>
        <dbReference type="EMBL" id="KER36679.1"/>
    </source>
</evidence>
<protein>
    <submittedName>
        <fullName evidence="1">Uncharacterized protein</fullName>
    </submittedName>
</protein>
<sequence length="104" mass="11448">MSSTHVVAGDRLKRELERSAEAADCTIDWIVERSGPWNSPSFTGGRHALTMLVTNPSNRAWVEDLDEHSVYLPGFVLAQLDVGAIEEKGEQLLVEIEAVTVKEA</sequence>
<gene>
    <name evidence="1" type="ORF">AL00_09395</name>
</gene>
<evidence type="ECO:0000313" key="2">
    <source>
        <dbReference type="Proteomes" id="UP000028135"/>
    </source>
</evidence>